<keyword evidence="4" id="KW-0378">Hydrolase</keyword>
<evidence type="ECO:0000256" key="5">
    <source>
        <dbReference type="ARBA" id="ARBA00022833"/>
    </source>
</evidence>
<evidence type="ECO:0000259" key="11">
    <source>
        <dbReference type="Pfam" id="PF05193"/>
    </source>
</evidence>
<feature type="transmembrane region" description="Helical" evidence="9">
    <location>
        <begin position="1053"/>
        <end position="1073"/>
    </location>
</feature>
<keyword evidence="6" id="KW-0482">Metalloprotease</keyword>
<evidence type="ECO:0000256" key="1">
    <source>
        <dbReference type="ARBA" id="ARBA00007261"/>
    </source>
</evidence>
<dbReference type="Gene3D" id="3.30.830.10">
    <property type="entry name" value="Metalloenzyme, LuxS/M16 peptidase-like"/>
    <property type="match status" value="4"/>
</dbReference>
<evidence type="ECO:0000256" key="3">
    <source>
        <dbReference type="ARBA" id="ARBA00022723"/>
    </source>
</evidence>
<dbReference type="InterPro" id="IPR011765">
    <property type="entry name" value="Pept_M16_N"/>
</dbReference>
<dbReference type="Pfam" id="PF00675">
    <property type="entry name" value="Peptidase_M16"/>
    <property type="match status" value="1"/>
</dbReference>
<dbReference type="PROSITE" id="PS00143">
    <property type="entry name" value="INSULINASE"/>
    <property type="match status" value="1"/>
</dbReference>
<dbReference type="PANTHER" id="PTHR43690:SF34">
    <property type="entry name" value="ZINC PROTEASE PQQL-LIKE"/>
    <property type="match status" value="1"/>
</dbReference>
<dbReference type="SUPFAM" id="SSF63411">
    <property type="entry name" value="LuxS/MPP-like metallohydrolase"/>
    <property type="match status" value="4"/>
</dbReference>
<keyword evidence="9" id="KW-0812">Transmembrane</keyword>
<evidence type="ECO:0000256" key="4">
    <source>
        <dbReference type="ARBA" id="ARBA00022801"/>
    </source>
</evidence>
<sequence length="1077" mass="120693">MEGATTREPSGAPPARLGSSRTKAFKRLDPLDVERELGGHDVPIPLGPADRGVFRTGRLPNGLRYFIRKNEYPAKRCSLALAVNTGSVYESEKERGVAHILEHLAFRGTENFDKYAIVNFLEEIGADFGADQNAYTSFDETVYELFVPCNCDGPSGKDRPALDKALLVLSEFAFRIKATKEDLDLERGTVLEEWRQSRTSQSRVVEAHWKAIMKGSKYENRLPIGIEEVIKGASASTVQEFKDKWYTPDRMGVILVGDFSETMDEMEKKIFDTFGEGKPGSASQRVPSFETRQHERPQFLCQTDEEATQSSVHVSFVKPWKQLGTTWDLNEFREMVVGDMFETALNARLFRRSHSKESIQPFFTASYSNDRVCRNADCVTLTANCKLGGTLVAAESLLVELARIRAHGFTKQEVEAARKELLLDAETAYVERTKRKSDDLRDEYVGAFLMGEAVTDPITEARISQLLLGNITGDDLLAVANEYKKDKGMVIQTVEPPHAQSLKETDGIRSVVEKVVAMEAAGDIARHPDDEQRMSPEDLLKDADLDYDLEFKHDIRVYSELDAKDAILSNGMRVCWKRSRLRDDQVLIQAFAKGGLSQSIKGIEGEPSPTEMKRLRTAKVGALFASDIGAFGIKPPLLSEALAGLRCGVGSNVRSYSRQLEGEQSSGDFVTALKLIHLLFRTEVEAIDSELTTVKQMVREAIQHQLRDPMTRFARRVKFINYGKSFYFRPWTLEEFDQVDAKEATRFWNEQFVHPGQFTLVIVGDIDEIEGAKTDEGFLCLLEKYVGSIQVKDPEKNQPLDAYKDIIPIPFTQPTAIVEEVITSKMVDPISVTQVTFPLSIKTQPVECAQEELFWLHFACQLLEMKLMREMRFSRGEIYSVGVSPSFSVESSAAIPSGKARGDVAISFSCEPGCGARLTRLVLDVIKSLRTDPVSQQEIDSLLEMDKRAYELALDENTFWIDVIEMAYQSRKYRQTKSLDTAYLFRKNMKEDVVAKITPETMAKAFRDIFSAGEKQVYTAVTLEPERPSLISACLSSLYCSLPAKSPPTTQQLFLMGAFATAAVGVSVAYLSLSRKS</sequence>
<feature type="domain" description="Peptidase M16 C-terminal" evidence="11">
    <location>
        <begin position="750"/>
        <end position="942"/>
    </location>
</feature>
<dbReference type="Pfam" id="PF05193">
    <property type="entry name" value="Peptidase_M16_C"/>
    <property type="match status" value="2"/>
</dbReference>
<keyword evidence="2 12" id="KW-0645">Protease</keyword>
<feature type="domain" description="Peptidase M16 C-terminal" evidence="11">
    <location>
        <begin position="236"/>
        <end position="421"/>
    </location>
</feature>
<evidence type="ECO:0000313" key="12">
    <source>
        <dbReference type="EMBL" id="WZN63285.1"/>
    </source>
</evidence>
<keyword evidence="5" id="KW-0862">Zinc</keyword>
<evidence type="ECO:0000256" key="6">
    <source>
        <dbReference type="ARBA" id="ARBA00023049"/>
    </source>
</evidence>
<gene>
    <name evidence="12" type="ORF">HKI87_07g48330</name>
</gene>
<evidence type="ECO:0000256" key="2">
    <source>
        <dbReference type="ARBA" id="ARBA00022670"/>
    </source>
</evidence>
<keyword evidence="13" id="KW-1185">Reference proteome</keyword>
<dbReference type="GO" id="GO:0004222">
    <property type="term" value="F:metalloendopeptidase activity"/>
    <property type="evidence" value="ECO:0007669"/>
    <property type="project" value="InterPro"/>
</dbReference>
<name>A0AAX4PBG3_9CHLO</name>
<feature type="region of interest" description="Disordered" evidence="8">
    <location>
        <begin position="1"/>
        <end position="24"/>
    </location>
</feature>
<dbReference type="EMBL" id="CP151507">
    <property type="protein sequence ID" value="WZN63285.1"/>
    <property type="molecule type" value="Genomic_DNA"/>
</dbReference>
<evidence type="ECO:0000313" key="13">
    <source>
        <dbReference type="Proteomes" id="UP001472866"/>
    </source>
</evidence>
<dbReference type="PANTHER" id="PTHR43690">
    <property type="entry name" value="NARDILYSIN"/>
    <property type="match status" value="1"/>
</dbReference>
<protein>
    <submittedName>
        <fullName evidence="12">Zinc protease PQQL-like</fullName>
    </submittedName>
</protein>
<dbReference type="Proteomes" id="UP001472866">
    <property type="component" value="Chromosome 07"/>
</dbReference>
<evidence type="ECO:0000256" key="9">
    <source>
        <dbReference type="SAM" id="Phobius"/>
    </source>
</evidence>
<reference evidence="12 13" key="1">
    <citation type="submission" date="2024-03" db="EMBL/GenBank/DDBJ databases">
        <title>Complete genome sequence of the green alga Chloropicon roscoffensis RCC1871.</title>
        <authorList>
            <person name="Lemieux C."/>
            <person name="Pombert J.-F."/>
            <person name="Otis C."/>
            <person name="Turmel M."/>
        </authorList>
    </citation>
    <scope>NUCLEOTIDE SEQUENCE [LARGE SCALE GENOMIC DNA]</scope>
    <source>
        <strain evidence="12 13">RCC1871</strain>
    </source>
</reference>
<feature type="domain" description="Peptidase M16 N-terminal" evidence="10">
    <location>
        <begin position="68"/>
        <end position="214"/>
    </location>
</feature>
<dbReference type="GO" id="GO:0006508">
    <property type="term" value="P:proteolysis"/>
    <property type="evidence" value="ECO:0007669"/>
    <property type="project" value="UniProtKB-KW"/>
</dbReference>
<dbReference type="InterPro" id="IPR050626">
    <property type="entry name" value="Peptidase_M16"/>
</dbReference>
<keyword evidence="9" id="KW-0472">Membrane</keyword>
<dbReference type="AlphaFoldDB" id="A0AAX4PBG3"/>
<evidence type="ECO:0000259" key="10">
    <source>
        <dbReference type="Pfam" id="PF00675"/>
    </source>
</evidence>
<dbReference type="InterPro" id="IPR007863">
    <property type="entry name" value="Peptidase_M16_C"/>
</dbReference>
<evidence type="ECO:0000256" key="8">
    <source>
        <dbReference type="SAM" id="MobiDB-lite"/>
    </source>
</evidence>
<accession>A0AAX4PBG3</accession>
<proteinExistence type="inferred from homology"/>
<keyword evidence="9" id="KW-1133">Transmembrane helix</keyword>
<comment type="similarity">
    <text evidence="1 7">Belongs to the peptidase M16 family.</text>
</comment>
<dbReference type="GO" id="GO:0046872">
    <property type="term" value="F:metal ion binding"/>
    <property type="evidence" value="ECO:0007669"/>
    <property type="project" value="UniProtKB-KW"/>
</dbReference>
<organism evidence="12 13">
    <name type="scientific">Chloropicon roscoffensis</name>
    <dbReference type="NCBI Taxonomy" id="1461544"/>
    <lineage>
        <taxon>Eukaryota</taxon>
        <taxon>Viridiplantae</taxon>
        <taxon>Chlorophyta</taxon>
        <taxon>Chloropicophyceae</taxon>
        <taxon>Chloropicales</taxon>
        <taxon>Chloropicaceae</taxon>
        <taxon>Chloropicon</taxon>
    </lineage>
</organism>
<evidence type="ECO:0000256" key="7">
    <source>
        <dbReference type="RuleBase" id="RU004447"/>
    </source>
</evidence>
<dbReference type="InterPro" id="IPR001431">
    <property type="entry name" value="Pept_M16_Zn_BS"/>
</dbReference>
<keyword evidence="3" id="KW-0479">Metal-binding</keyword>
<dbReference type="InterPro" id="IPR011249">
    <property type="entry name" value="Metalloenz_LuxS/M16"/>
</dbReference>